<keyword evidence="4" id="KW-1185">Reference proteome</keyword>
<organism evidence="3 4">
    <name type="scientific">Ancylobacter koreensis</name>
    <dbReference type="NCBI Taxonomy" id="266121"/>
    <lineage>
        <taxon>Bacteria</taxon>
        <taxon>Pseudomonadati</taxon>
        <taxon>Pseudomonadota</taxon>
        <taxon>Alphaproteobacteria</taxon>
        <taxon>Hyphomicrobiales</taxon>
        <taxon>Xanthobacteraceae</taxon>
        <taxon>Ancylobacter</taxon>
    </lineage>
</organism>
<comment type="caution">
    <text evidence="3">The sequence shown here is derived from an EMBL/GenBank/DDBJ whole genome shotgun (WGS) entry which is preliminary data.</text>
</comment>
<feature type="domain" description="Methyltransferase" evidence="2">
    <location>
        <begin position="45"/>
        <end position="126"/>
    </location>
</feature>
<dbReference type="Pfam" id="PF13847">
    <property type="entry name" value="Methyltransf_31"/>
    <property type="match status" value="1"/>
</dbReference>
<evidence type="ECO:0000259" key="2">
    <source>
        <dbReference type="Pfam" id="PF13847"/>
    </source>
</evidence>
<reference evidence="4" key="1">
    <citation type="submission" date="2023-07" db="EMBL/GenBank/DDBJ databases">
        <title>Ancylobacter moscoviensis sp. nov., facultatively methylotrophic bacteria from activated sludge and the reclassification of Starkeya novella (Starkey 1934) Kelly et al. 2000 as Ancylobacter novellus comb. nov., Starkeya koreensis Im et al. 2006 as Ancylobacter koreensis comb.nov., Angulomicrobium tetraedrale Vasil'eva et al. 1986 as Ancylobacter tetraedralis comb. nov., Angulomicrobium amanitiforme Fritz et al. 2004 as Ancylobacter amanitiformis comb. nov. and Methylorhabdus multivorans Doronina et al. 1996 as Ancylobacter multivorans comb. nov. and emended description of the genus Ancylobacter.</title>
        <authorList>
            <person name="Doronina N."/>
            <person name="Chemodurova A."/>
            <person name="Grouzdev D."/>
            <person name="Koziaeva V."/>
            <person name="Shi W."/>
            <person name="Wu L."/>
            <person name="Kaparullina E."/>
        </authorList>
    </citation>
    <scope>NUCLEOTIDE SEQUENCE [LARGE SCALE GENOMIC DNA]</scope>
    <source>
        <strain evidence="4">Jip08</strain>
    </source>
</reference>
<dbReference type="SUPFAM" id="SSF53335">
    <property type="entry name" value="S-adenosyl-L-methionine-dependent methyltransferases"/>
    <property type="match status" value="1"/>
</dbReference>
<dbReference type="CDD" id="cd02440">
    <property type="entry name" value="AdoMet_MTases"/>
    <property type="match status" value="1"/>
</dbReference>
<protein>
    <submittedName>
        <fullName evidence="3">Class I SAM-dependent methyltransferase</fullName>
    </submittedName>
</protein>
<feature type="domain" description="Methyltransferase regulatory" evidence="1">
    <location>
        <begin position="221"/>
        <end position="304"/>
    </location>
</feature>
<evidence type="ECO:0000313" key="4">
    <source>
        <dbReference type="Proteomes" id="UP001202867"/>
    </source>
</evidence>
<dbReference type="GO" id="GO:0032259">
    <property type="term" value="P:methylation"/>
    <property type="evidence" value="ECO:0007669"/>
    <property type="project" value="UniProtKB-KW"/>
</dbReference>
<accession>A0ABT0DH95</accession>
<dbReference type="Proteomes" id="UP001202867">
    <property type="component" value="Unassembled WGS sequence"/>
</dbReference>
<evidence type="ECO:0000313" key="3">
    <source>
        <dbReference type="EMBL" id="MCK0206661.1"/>
    </source>
</evidence>
<dbReference type="InterPro" id="IPR029063">
    <property type="entry name" value="SAM-dependent_MTases_sf"/>
</dbReference>
<dbReference type="Gene3D" id="3.40.50.150">
    <property type="entry name" value="Vaccinia Virus protein VP39"/>
    <property type="match status" value="1"/>
</dbReference>
<dbReference type="RefSeq" id="WP_247198264.1">
    <property type="nucleotide sequence ID" value="NZ_JALKCG010000001.1"/>
</dbReference>
<gene>
    <name evidence="3" type="ORF">MWN33_01270</name>
</gene>
<dbReference type="GO" id="GO:0008168">
    <property type="term" value="F:methyltransferase activity"/>
    <property type="evidence" value="ECO:0007669"/>
    <property type="project" value="UniProtKB-KW"/>
</dbReference>
<dbReference type="EMBL" id="JALKCG010000001">
    <property type="protein sequence ID" value="MCK0206661.1"/>
    <property type="molecule type" value="Genomic_DNA"/>
</dbReference>
<dbReference type="Pfam" id="PF10119">
    <property type="entry name" value="MethyTransf_Reg"/>
    <property type="match status" value="1"/>
</dbReference>
<dbReference type="InterPro" id="IPR018773">
    <property type="entry name" value="MeTrfase_reg_dom_prd"/>
</dbReference>
<keyword evidence="3" id="KW-0489">Methyltransferase</keyword>
<name>A0ABT0DH95_9HYPH</name>
<keyword evidence="3" id="KW-0808">Transferase</keyword>
<sequence>MSASWMAGYVSDVTYTLGFYRELAPSFLQFVCESNGVQGAPRDRRLRYCELGCGRGYGTALLAAANSDIDFVGIDFNPTHIAEARALATRAGLDNLRFIETSFGEALASSDPALAEFDIIALHGVYTWVAPEVRRDIVSFLRAKLRSGGIAYVSYNTFPGWAAAAPLQHLIGQIAARTTGDSIARFKRAYDTLVQLSQPGCAYIGRNPAVKSRLDAMANQNPSYLAHEFLNEFWEPIYVSDAFADFAEAKLTFVGSATIGENRLSFCVPKDMFELVSQAPDQTMREQIKDFIGNKQFRRDVYVKGPIALTPAEQRSRFQDTLFALTGPVATLPESWPIPAGTARPAPGLVEGAVARLRQGPATGGELMTLLAHIAQTEVDVRIVCEILIENHLLVPARPAGSASDPAAAARLNEVVGNLSLKADTHRFFASPVLGSAVGVSQFDRLALPLLERNAGAGAEELAGLALARVTESGLNIRRRGKTGDATAGDLIDLAENLRGQTAPMLRNLGIGS</sequence>
<proteinExistence type="predicted"/>
<dbReference type="InterPro" id="IPR025714">
    <property type="entry name" value="Methyltranfer_dom"/>
</dbReference>
<evidence type="ECO:0000259" key="1">
    <source>
        <dbReference type="Pfam" id="PF10119"/>
    </source>
</evidence>